<sequence length="279" mass="31090">MSEDALSQATETIRKADAMLIGAGAGFGVDSGLPDFRGDEGFWEAYPPIAKLGIGFEEMANPRWFADDPSLAWGFYGHRHQLYRDTIPHAGFAMLRRWAESMKQGAFVYTSNVDGHFQRVDFDQNRILECHGSLNHLQCLERCGQEVWRQDNLDLSVDEVTLRASTPFPACPSCGSIARPNILMFGDWGWDSSRTEEQRGHFMDWVQNTRTSQTVIVEIGAGVTIPSVRNICEQLADETKGALIRINPRDPQGPANTISIPLGGLEALRCIDELMTEGR</sequence>
<dbReference type="SUPFAM" id="SSF52467">
    <property type="entry name" value="DHS-like NAD/FAD-binding domain"/>
    <property type="match status" value="1"/>
</dbReference>
<dbReference type="PANTHER" id="PTHR11085">
    <property type="entry name" value="NAD-DEPENDENT PROTEIN DEACYLASE SIRTUIN-5, MITOCHONDRIAL-RELATED"/>
    <property type="match status" value="1"/>
</dbReference>
<dbReference type="InterPro" id="IPR003000">
    <property type="entry name" value="Sirtuin"/>
</dbReference>
<accession>A0A382F7U6</accession>
<dbReference type="CDD" id="cd00296">
    <property type="entry name" value="SIR2"/>
    <property type="match status" value="1"/>
</dbReference>
<dbReference type="Gene3D" id="3.40.50.1220">
    <property type="entry name" value="TPP-binding domain"/>
    <property type="match status" value="1"/>
</dbReference>
<dbReference type="InterPro" id="IPR026591">
    <property type="entry name" value="Sirtuin_cat_small_dom_sf"/>
</dbReference>
<reference evidence="4" key="1">
    <citation type="submission" date="2018-05" db="EMBL/GenBank/DDBJ databases">
        <authorList>
            <person name="Lanie J.A."/>
            <person name="Ng W.-L."/>
            <person name="Kazmierczak K.M."/>
            <person name="Andrzejewski T.M."/>
            <person name="Davidsen T.M."/>
            <person name="Wayne K.J."/>
            <person name="Tettelin H."/>
            <person name="Glass J.I."/>
            <person name="Rusch D."/>
            <person name="Podicherti R."/>
            <person name="Tsui H.-C.T."/>
            <person name="Winkler M.E."/>
        </authorList>
    </citation>
    <scope>NUCLEOTIDE SEQUENCE</scope>
</reference>
<dbReference type="Gene3D" id="3.30.1600.10">
    <property type="entry name" value="SIR2/SIRT2 'Small Domain"/>
    <property type="match status" value="1"/>
</dbReference>
<gene>
    <name evidence="4" type="ORF">METZ01_LOCUS211972</name>
</gene>
<organism evidence="4">
    <name type="scientific">marine metagenome</name>
    <dbReference type="NCBI Taxonomy" id="408172"/>
    <lineage>
        <taxon>unclassified sequences</taxon>
        <taxon>metagenomes</taxon>
        <taxon>ecological metagenomes</taxon>
    </lineage>
</organism>
<dbReference type="GO" id="GO:0017136">
    <property type="term" value="F:histone deacetylase activity, NAD-dependent"/>
    <property type="evidence" value="ECO:0007669"/>
    <property type="project" value="TreeGrafter"/>
</dbReference>
<protein>
    <recommendedName>
        <fullName evidence="3">Deacetylase sirtuin-type domain-containing protein</fullName>
    </recommendedName>
</protein>
<dbReference type="PROSITE" id="PS50305">
    <property type="entry name" value="SIRTUIN"/>
    <property type="match status" value="1"/>
</dbReference>
<dbReference type="InterPro" id="IPR026590">
    <property type="entry name" value="Ssirtuin_cat_dom"/>
</dbReference>
<dbReference type="PANTHER" id="PTHR11085:SF10">
    <property type="entry name" value="NAD-DEPENDENT PROTEIN DEACYLASE SIRTUIN-5, MITOCHONDRIAL-RELATED"/>
    <property type="match status" value="1"/>
</dbReference>
<dbReference type="InterPro" id="IPR029035">
    <property type="entry name" value="DHS-like_NAD/FAD-binding_dom"/>
</dbReference>
<keyword evidence="1" id="KW-0808">Transferase</keyword>
<dbReference type="Pfam" id="PF02146">
    <property type="entry name" value="SIR2"/>
    <property type="match status" value="1"/>
</dbReference>
<keyword evidence="2" id="KW-0520">NAD</keyword>
<dbReference type="EMBL" id="UINC01048508">
    <property type="protein sequence ID" value="SVB59118.1"/>
    <property type="molecule type" value="Genomic_DNA"/>
</dbReference>
<dbReference type="InterPro" id="IPR050134">
    <property type="entry name" value="NAD-dep_sirtuin_deacylases"/>
</dbReference>
<dbReference type="GO" id="GO:0005634">
    <property type="term" value="C:nucleus"/>
    <property type="evidence" value="ECO:0007669"/>
    <property type="project" value="TreeGrafter"/>
</dbReference>
<evidence type="ECO:0000313" key="4">
    <source>
        <dbReference type="EMBL" id="SVB59118.1"/>
    </source>
</evidence>
<evidence type="ECO:0000256" key="1">
    <source>
        <dbReference type="ARBA" id="ARBA00022679"/>
    </source>
</evidence>
<feature type="domain" description="Deacetylase sirtuin-type" evidence="3">
    <location>
        <begin position="1"/>
        <end position="277"/>
    </location>
</feature>
<proteinExistence type="predicted"/>
<evidence type="ECO:0000259" key="3">
    <source>
        <dbReference type="PROSITE" id="PS50305"/>
    </source>
</evidence>
<dbReference type="AlphaFoldDB" id="A0A382F7U6"/>
<dbReference type="GO" id="GO:0070403">
    <property type="term" value="F:NAD+ binding"/>
    <property type="evidence" value="ECO:0007669"/>
    <property type="project" value="InterPro"/>
</dbReference>
<evidence type="ECO:0000256" key="2">
    <source>
        <dbReference type="ARBA" id="ARBA00023027"/>
    </source>
</evidence>
<name>A0A382F7U6_9ZZZZ</name>